<accession>L0A2M6</accession>
<keyword evidence="2" id="KW-1185">Reference proteome</keyword>
<gene>
    <name evidence="1" type="ordered locus">Deipe_2621</name>
</gene>
<reference evidence="2" key="1">
    <citation type="submission" date="2012-03" db="EMBL/GenBank/DDBJ databases">
        <title>Complete sequence of chromosome of Deinococcus peraridilitoris DSM 19664.</title>
        <authorList>
            <person name="Lucas S."/>
            <person name="Copeland A."/>
            <person name="Lapidus A."/>
            <person name="Glavina del Rio T."/>
            <person name="Dalin E."/>
            <person name="Tice H."/>
            <person name="Bruce D."/>
            <person name="Goodwin L."/>
            <person name="Pitluck S."/>
            <person name="Peters L."/>
            <person name="Mikhailova N."/>
            <person name="Lu M."/>
            <person name="Kyrpides N."/>
            <person name="Mavromatis K."/>
            <person name="Ivanova N."/>
            <person name="Brettin T."/>
            <person name="Detter J.C."/>
            <person name="Han C."/>
            <person name="Larimer F."/>
            <person name="Land M."/>
            <person name="Hauser L."/>
            <person name="Markowitz V."/>
            <person name="Cheng J.-F."/>
            <person name="Hugenholtz P."/>
            <person name="Woyke T."/>
            <person name="Wu D."/>
            <person name="Pukall R."/>
            <person name="Steenblock K."/>
            <person name="Brambilla E."/>
            <person name="Klenk H.-P."/>
            <person name="Eisen J.A."/>
        </authorList>
    </citation>
    <scope>NUCLEOTIDE SEQUENCE [LARGE SCALE GENOMIC DNA]</scope>
    <source>
        <strain evidence="2">DSM 19664 / LMG 22246 / CIP 109416 / KR-200</strain>
    </source>
</reference>
<dbReference type="KEGG" id="dpd:Deipe_2621"/>
<proteinExistence type="predicted"/>
<protein>
    <submittedName>
        <fullName evidence="1">Uncharacterized protein</fullName>
    </submittedName>
</protein>
<name>L0A2M6_DEIPD</name>
<evidence type="ECO:0000313" key="2">
    <source>
        <dbReference type="Proteomes" id="UP000010467"/>
    </source>
</evidence>
<dbReference type="PATRIC" id="fig|937777.3.peg.2629"/>
<dbReference type="RefSeq" id="WP_015236388.1">
    <property type="nucleotide sequence ID" value="NC_019793.1"/>
</dbReference>
<sequence length="64" mass="6872">MPVSDQQIKSKVGAFCMPTFHLLPQAGTPAQGTLIRDTQGDYRVVRVLRESRAGFGAIVLAEAA</sequence>
<dbReference type="EMBL" id="CP003382">
    <property type="protein sequence ID" value="AFZ68086.1"/>
    <property type="molecule type" value="Genomic_DNA"/>
</dbReference>
<dbReference type="HOGENOM" id="CLU_2860288_0_0_0"/>
<evidence type="ECO:0000313" key="1">
    <source>
        <dbReference type="EMBL" id="AFZ68086.1"/>
    </source>
</evidence>
<organism evidence="1 2">
    <name type="scientific">Deinococcus peraridilitoris (strain DSM 19664 / LMG 22246 / CIP 109416 / KR-200)</name>
    <dbReference type="NCBI Taxonomy" id="937777"/>
    <lineage>
        <taxon>Bacteria</taxon>
        <taxon>Thermotogati</taxon>
        <taxon>Deinococcota</taxon>
        <taxon>Deinococci</taxon>
        <taxon>Deinococcales</taxon>
        <taxon>Deinococcaceae</taxon>
        <taxon>Deinococcus</taxon>
    </lineage>
</organism>
<dbReference type="Proteomes" id="UP000010467">
    <property type="component" value="Chromosome"/>
</dbReference>
<dbReference type="AlphaFoldDB" id="L0A2M6"/>